<accession>A0AAJ3J5G0</accession>
<dbReference type="Gene3D" id="1.10.10.60">
    <property type="entry name" value="Homeodomain-like"/>
    <property type="match status" value="2"/>
</dbReference>
<protein>
    <submittedName>
        <fullName evidence="5">AraC family transcriptional regulator</fullName>
    </submittedName>
</protein>
<evidence type="ECO:0000313" key="5">
    <source>
        <dbReference type="EMBL" id="MDH2331518.1"/>
    </source>
</evidence>
<keyword evidence="1" id="KW-0805">Transcription regulation</keyword>
<proteinExistence type="predicted"/>
<gene>
    <name evidence="6" type="ORF">A7312_21255</name>
    <name evidence="5" type="ORF">QDS18_11595</name>
</gene>
<evidence type="ECO:0000256" key="1">
    <source>
        <dbReference type="ARBA" id="ARBA00023015"/>
    </source>
</evidence>
<reference evidence="5" key="3">
    <citation type="submission" date="2023-04" db="EMBL/GenBank/DDBJ databases">
        <title>Uncovering the Secrets of Slow-Growing Bacteria in Tropical Savanna Soil through Cultivation and Genomic Analysis.</title>
        <authorList>
            <person name="Goncalves O.S."/>
            <person name="Santana M.F."/>
        </authorList>
    </citation>
    <scope>NUCLEOTIDE SEQUENCE</scope>
    <source>
        <strain evidence="5">ANTI</strain>
    </source>
</reference>
<dbReference type="InterPro" id="IPR018060">
    <property type="entry name" value="HTH_AraC"/>
</dbReference>
<comment type="caution">
    <text evidence="5">The sequence shown here is derived from an EMBL/GenBank/DDBJ whole genome shotgun (WGS) entry which is preliminary data.</text>
</comment>
<keyword evidence="2" id="KW-0238">DNA-binding</keyword>
<dbReference type="PROSITE" id="PS00041">
    <property type="entry name" value="HTH_ARAC_FAMILY_1"/>
    <property type="match status" value="1"/>
</dbReference>
<dbReference type="Proteomes" id="UP001229409">
    <property type="component" value="Unassembled WGS sequence"/>
</dbReference>
<dbReference type="PANTHER" id="PTHR43280:SF10">
    <property type="entry name" value="REGULATORY PROTEIN POCR"/>
    <property type="match status" value="1"/>
</dbReference>
<dbReference type="SUPFAM" id="SSF46689">
    <property type="entry name" value="Homeodomain-like"/>
    <property type="match status" value="2"/>
</dbReference>
<evidence type="ECO:0000313" key="7">
    <source>
        <dbReference type="Proteomes" id="UP000094974"/>
    </source>
</evidence>
<dbReference type="SMART" id="SM00342">
    <property type="entry name" value="HTH_ARAC"/>
    <property type="match status" value="1"/>
</dbReference>
<evidence type="ECO:0000313" key="6">
    <source>
        <dbReference type="EMBL" id="ODA11164.1"/>
    </source>
</evidence>
<evidence type="ECO:0000256" key="3">
    <source>
        <dbReference type="ARBA" id="ARBA00023163"/>
    </source>
</evidence>
<dbReference type="EMBL" id="JARVWT010000004">
    <property type="protein sequence ID" value="MDH2331518.1"/>
    <property type="molecule type" value="Genomic_DNA"/>
</dbReference>
<dbReference type="Proteomes" id="UP000094974">
    <property type="component" value="Unassembled WGS sequence"/>
</dbReference>
<organism evidence="5 8">
    <name type="scientific">Paenibacillus polymyxa</name>
    <name type="common">Bacillus polymyxa</name>
    <dbReference type="NCBI Taxonomy" id="1406"/>
    <lineage>
        <taxon>Bacteria</taxon>
        <taxon>Bacillati</taxon>
        <taxon>Bacillota</taxon>
        <taxon>Bacilli</taxon>
        <taxon>Bacillales</taxon>
        <taxon>Paenibacillaceae</taxon>
        <taxon>Paenibacillus</taxon>
    </lineage>
</organism>
<dbReference type="RefSeq" id="WP_023988681.1">
    <property type="nucleotide sequence ID" value="NZ_CP011420.1"/>
</dbReference>
<evidence type="ECO:0000313" key="8">
    <source>
        <dbReference type="Proteomes" id="UP001229409"/>
    </source>
</evidence>
<name>A0AAJ3J5G0_PAEPO</name>
<dbReference type="Pfam" id="PF12833">
    <property type="entry name" value="HTH_18"/>
    <property type="match status" value="1"/>
</dbReference>
<dbReference type="AlphaFoldDB" id="A0AAJ3J5G0"/>
<dbReference type="PANTHER" id="PTHR43280">
    <property type="entry name" value="ARAC-FAMILY TRANSCRIPTIONAL REGULATOR"/>
    <property type="match status" value="1"/>
</dbReference>
<dbReference type="PROSITE" id="PS01124">
    <property type="entry name" value="HTH_ARAC_FAMILY_2"/>
    <property type="match status" value="1"/>
</dbReference>
<dbReference type="InterPro" id="IPR018062">
    <property type="entry name" value="HTH_AraC-typ_CS"/>
</dbReference>
<evidence type="ECO:0000259" key="4">
    <source>
        <dbReference type="PROSITE" id="PS01124"/>
    </source>
</evidence>
<dbReference type="EMBL" id="LYND01000033">
    <property type="protein sequence ID" value="ODA11164.1"/>
    <property type="molecule type" value="Genomic_DNA"/>
</dbReference>
<reference evidence="7" key="1">
    <citation type="submission" date="2016-05" db="EMBL/GenBank/DDBJ databases">
        <title>Whole genome shotgun sequencing of cultured foodborne pathogen.</title>
        <authorList>
            <person name="Zheng J."/>
            <person name="Timme R."/>
            <person name="Allard M."/>
            <person name="Strain E."/>
            <person name="Luo Y."/>
            <person name="Brown E."/>
        </authorList>
    </citation>
    <scope>NUCLEOTIDE SEQUENCE [LARGE SCALE GENOMIC DNA]</scope>
    <source>
        <strain evidence="7">CFSAN034343</strain>
    </source>
</reference>
<keyword evidence="3" id="KW-0804">Transcription</keyword>
<keyword evidence="7" id="KW-1185">Reference proteome</keyword>
<reference evidence="6" key="2">
    <citation type="submission" date="2016-05" db="EMBL/GenBank/DDBJ databases">
        <authorList>
            <person name="Zheng J."/>
            <person name="Timme R."/>
            <person name="Allard M."/>
            <person name="Strain E."/>
            <person name="Luo Y."/>
            <person name="Brown E."/>
        </authorList>
    </citation>
    <scope>NUCLEOTIDE SEQUENCE</scope>
    <source>
        <strain evidence="6">CFSAN034343</strain>
    </source>
</reference>
<dbReference type="GO" id="GO:0003700">
    <property type="term" value="F:DNA-binding transcription factor activity"/>
    <property type="evidence" value="ECO:0007669"/>
    <property type="project" value="InterPro"/>
</dbReference>
<dbReference type="GO" id="GO:0043565">
    <property type="term" value="F:sequence-specific DNA binding"/>
    <property type="evidence" value="ECO:0007669"/>
    <property type="project" value="InterPro"/>
</dbReference>
<dbReference type="InterPro" id="IPR009057">
    <property type="entry name" value="Homeodomain-like_sf"/>
</dbReference>
<sequence length="172" mass="20245">MGVLLIQIDENDFMEVKELITRNYAGAKVITVNQLPGDTDWLLSMTEIPDLLDRLINTAGEPAVQRVLHYINCHFRRSLTLEEVSSEVHLNPVYFSQWFKQKTDCGFKEYITHIRLQEVRHWLLNSDHTINWIAEYVGYQDTAHLSKLFRKHFGLAPGMYRQKIRNERQASR</sequence>
<evidence type="ECO:0000256" key="2">
    <source>
        <dbReference type="ARBA" id="ARBA00023125"/>
    </source>
</evidence>
<feature type="domain" description="HTH araC/xylS-type" evidence="4">
    <location>
        <begin position="65"/>
        <end position="163"/>
    </location>
</feature>